<comment type="cofactor">
    <cofactor evidence="1">
        <name>FAD</name>
        <dbReference type="ChEBI" id="CHEBI:57692"/>
    </cofactor>
</comment>
<dbReference type="SUPFAM" id="SSF52343">
    <property type="entry name" value="Ferredoxin reductase-like, C-terminal NADP-linked domain"/>
    <property type="match status" value="1"/>
</dbReference>
<organism evidence="2">
    <name type="scientific">Gordonia amarae</name>
    <dbReference type="NCBI Taxonomy" id="36821"/>
    <lineage>
        <taxon>Bacteria</taxon>
        <taxon>Bacillati</taxon>
        <taxon>Actinomycetota</taxon>
        <taxon>Actinomycetes</taxon>
        <taxon>Mycobacteriales</taxon>
        <taxon>Gordoniaceae</taxon>
        <taxon>Gordonia</taxon>
    </lineage>
</organism>
<evidence type="ECO:0000256" key="1">
    <source>
        <dbReference type="ARBA" id="ARBA00001974"/>
    </source>
</evidence>
<dbReference type="InterPro" id="IPR050415">
    <property type="entry name" value="MRET"/>
</dbReference>
<dbReference type="InterPro" id="IPR039261">
    <property type="entry name" value="FNR_nucleotide-bd"/>
</dbReference>
<reference evidence="2" key="1">
    <citation type="journal article" date="2021" name="Nat. Microbiol.">
        <title>Cocultivation of an ultrasmall environmental parasitic bacterium with lytic ability against bacteria associated with wastewater foams.</title>
        <authorList>
            <person name="Batinovic S."/>
            <person name="Rose J.J.A."/>
            <person name="Ratcliffe J."/>
            <person name="Seviour R.J."/>
            <person name="Petrovski S."/>
        </authorList>
    </citation>
    <scope>NUCLEOTIDE SEQUENCE</scope>
    <source>
        <strain evidence="2">CON44</strain>
    </source>
</reference>
<sequence length="514" mass="55226">MTRFIPPWLSGHRAVLVALAALIACAFVVAATDDQFGYAPSELLKSLVTVIVVCGTVTYLCAAIVRVPPNSDSWLITALILFFVMPVANDSATWKTAAIGAAAAALSKYVLVWRKRLIVNPVVVGAVVCYALTYADIGGLMYIPWWVAAEPLLIPMLVIGALLVTVLRVWELVAVYLAASAITLLIAGQVTAVPDLKMWLTSTPVLFLGTIMLPEPLTSPARRGPLLAYGALVGVLMHCQVKIDITSSYEFSFDPEIALALGCLFAFAVRLATGSARRIQLSATTAPSAAGTYVISGDPVGGAPGFVPGQWATLSAPSWSMPVWHSSRRVFSFSSPSGADATEFSFTTGPQPSPFKARLIGQRQSAFIDNQGGDFVVRPKNFATDQIVLIASGIGITPYISMLRTWLAAGADLSRILLVHMVGDDSRRVYRDVLDEAVAHGARVVIIENPDASPEAIDRIVELSEELVTGGPLPRYYISGVPAFVSATRSRLTRAHRDLLLRPWRIHTDSFTGY</sequence>
<dbReference type="PROSITE" id="PS51257">
    <property type="entry name" value="PROKAR_LIPOPROTEIN"/>
    <property type="match status" value="1"/>
</dbReference>
<proteinExistence type="predicted"/>
<dbReference type="AlphaFoldDB" id="A0A857KHB8"/>
<accession>A0A857KHB8</accession>
<dbReference type="Gene3D" id="3.40.50.80">
    <property type="entry name" value="Nucleotide-binding domain of ferredoxin-NADP reductase (FNR) module"/>
    <property type="match status" value="1"/>
</dbReference>
<evidence type="ECO:0000313" key="2">
    <source>
        <dbReference type="EMBL" id="QHN38734.1"/>
    </source>
</evidence>
<dbReference type="PANTHER" id="PTHR47354:SF5">
    <property type="entry name" value="PROTEIN RFBI"/>
    <property type="match status" value="1"/>
</dbReference>
<protein>
    <submittedName>
        <fullName evidence="2">Oxidoreductase</fullName>
    </submittedName>
</protein>
<dbReference type="PANTHER" id="PTHR47354">
    <property type="entry name" value="NADH OXIDOREDUCTASE HCR"/>
    <property type="match status" value="1"/>
</dbReference>
<dbReference type="EMBL" id="CP045810">
    <property type="protein sequence ID" value="QHN38734.1"/>
    <property type="molecule type" value="Genomic_DNA"/>
</dbReference>
<name>A0A857KHB8_9ACTN</name>
<dbReference type="GO" id="GO:0016491">
    <property type="term" value="F:oxidoreductase activity"/>
    <property type="evidence" value="ECO:0007669"/>
    <property type="project" value="TreeGrafter"/>
</dbReference>
<dbReference type="RefSeq" id="WP_005190832.1">
    <property type="nucleotide sequence ID" value="NZ_CP045804.1"/>
</dbReference>
<gene>
    <name evidence="2" type="ORF">GII30_05685</name>
</gene>